<proteinExistence type="inferred from homology"/>
<gene>
    <name evidence="2" type="ORF">DHEL01_v207960</name>
</gene>
<protein>
    <submittedName>
        <fullName evidence="2">YkgB</fullName>
    </submittedName>
</protein>
<sequence length="397" mass="42217">MASLYKTICSSAMVASASAVNLYAAQSNGNLTSLTLTGSGAKYELAVTSVTQECKANPSVLTLDKENSVLYCHDRGGSVGTLNSFSTAADGTLSRIARLEGPASGVWAEILTAESGKRAYISASYNPSAVAVFELAQDGSLPGQSLVQTILPTSNKTGPIASRQDRSYSHQVIIDPTYTYVLVPDLGADLVRVFTYSPDTSAPLVEITPLTTDAGVGPRHGFFRVNHAGETFFFFGGELSQVVYSYRVTYGDSGLTFDKVFETPALGLNSTLPVNTAPVSECAMTPDQRFLIVSTREQSFSTSALYQSGPSDTLTTWTINEDGTLDFLQSAPSGGWLPRQFSLNKAGDLLAVGHQTNNTVVVWKRDIETGLIITEEDGGKVGQALLSGPVISTVWDE</sequence>
<dbReference type="STRING" id="158607.A0A2P5HTQ6"/>
<dbReference type="Pfam" id="PF10282">
    <property type="entry name" value="Lactonase"/>
    <property type="match status" value="1"/>
</dbReference>
<dbReference type="EMBL" id="MAVT02000760">
    <property type="protein sequence ID" value="POS73644.1"/>
    <property type="molecule type" value="Genomic_DNA"/>
</dbReference>
<dbReference type="InParanoid" id="A0A2P5HTQ6"/>
<dbReference type="AlphaFoldDB" id="A0A2P5HTQ6"/>
<dbReference type="GO" id="GO:0017057">
    <property type="term" value="F:6-phosphogluconolactonase activity"/>
    <property type="evidence" value="ECO:0007669"/>
    <property type="project" value="TreeGrafter"/>
</dbReference>
<evidence type="ECO:0000313" key="3">
    <source>
        <dbReference type="Proteomes" id="UP000094444"/>
    </source>
</evidence>
<keyword evidence="3" id="KW-1185">Reference proteome</keyword>
<name>A0A2P5HTQ6_DIAHE</name>
<dbReference type="InterPro" id="IPR011048">
    <property type="entry name" value="Haem_d1_sf"/>
</dbReference>
<dbReference type="PANTHER" id="PTHR30344">
    <property type="entry name" value="6-PHOSPHOGLUCONOLACTONASE-RELATED"/>
    <property type="match status" value="1"/>
</dbReference>
<comment type="similarity">
    <text evidence="1">Belongs to the cycloisomerase 2 family.</text>
</comment>
<dbReference type="PANTHER" id="PTHR30344:SF1">
    <property type="entry name" value="6-PHOSPHOGLUCONOLACTONASE"/>
    <property type="match status" value="1"/>
</dbReference>
<accession>A0A2P5HTQ6</accession>
<dbReference type="Gene3D" id="2.130.10.10">
    <property type="entry name" value="YVTN repeat-like/Quinoprotein amine dehydrogenase"/>
    <property type="match status" value="1"/>
</dbReference>
<dbReference type="Proteomes" id="UP000094444">
    <property type="component" value="Unassembled WGS sequence"/>
</dbReference>
<dbReference type="InterPro" id="IPR050282">
    <property type="entry name" value="Cycloisomerase_2"/>
</dbReference>
<evidence type="ECO:0000256" key="1">
    <source>
        <dbReference type="ARBA" id="ARBA00005564"/>
    </source>
</evidence>
<evidence type="ECO:0000313" key="2">
    <source>
        <dbReference type="EMBL" id="POS73644.1"/>
    </source>
</evidence>
<dbReference type="OrthoDB" id="9972196at2759"/>
<dbReference type="InterPro" id="IPR019405">
    <property type="entry name" value="Lactonase_7-beta_prop"/>
</dbReference>
<dbReference type="SUPFAM" id="SSF51004">
    <property type="entry name" value="C-terminal (heme d1) domain of cytochrome cd1-nitrite reductase"/>
    <property type="match status" value="1"/>
</dbReference>
<organism evidence="2 3">
    <name type="scientific">Diaporthe helianthi</name>
    <dbReference type="NCBI Taxonomy" id="158607"/>
    <lineage>
        <taxon>Eukaryota</taxon>
        <taxon>Fungi</taxon>
        <taxon>Dikarya</taxon>
        <taxon>Ascomycota</taxon>
        <taxon>Pezizomycotina</taxon>
        <taxon>Sordariomycetes</taxon>
        <taxon>Sordariomycetidae</taxon>
        <taxon>Diaporthales</taxon>
        <taxon>Diaporthaceae</taxon>
        <taxon>Diaporthe</taxon>
    </lineage>
</organism>
<dbReference type="InterPro" id="IPR015943">
    <property type="entry name" value="WD40/YVTN_repeat-like_dom_sf"/>
</dbReference>
<comment type="caution">
    <text evidence="2">The sequence shown here is derived from an EMBL/GenBank/DDBJ whole genome shotgun (WGS) entry which is preliminary data.</text>
</comment>
<reference evidence="2" key="1">
    <citation type="submission" date="2017-09" db="EMBL/GenBank/DDBJ databases">
        <title>Polyketide synthases of a Diaporthe helianthi virulent isolate.</title>
        <authorList>
            <person name="Baroncelli R."/>
        </authorList>
    </citation>
    <scope>NUCLEOTIDE SEQUENCE [LARGE SCALE GENOMIC DNA]</scope>
    <source>
        <strain evidence="2">7/96</strain>
    </source>
</reference>